<dbReference type="SUPFAM" id="SSF53474">
    <property type="entry name" value="alpha/beta-Hydrolases"/>
    <property type="match status" value="1"/>
</dbReference>
<dbReference type="Pfam" id="PF12697">
    <property type="entry name" value="Abhydrolase_6"/>
    <property type="match status" value="1"/>
</dbReference>
<feature type="domain" description="AB hydrolase-1" evidence="1">
    <location>
        <begin position="25"/>
        <end position="253"/>
    </location>
</feature>
<dbReference type="OrthoDB" id="9779853at2"/>
<keyword evidence="3" id="KW-1185">Reference proteome</keyword>
<dbReference type="InterPro" id="IPR050266">
    <property type="entry name" value="AB_hydrolase_sf"/>
</dbReference>
<comment type="caution">
    <text evidence="2">The sequence shown here is derived from an EMBL/GenBank/DDBJ whole genome shotgun (WGS) entry which is preliminary data.</text>
</comment>
<dbReference type="AlphaFoldDB" id="A9DBM5"/>
<dbReference type="PRINTS" id="PR00412">
    <property type="entry name" value="EPOXHYDRLASE"/>
</dbReference>
<dbReference type="InterPro" id="IPR000073">
    <property type="entry name" value="AB_hydrolase_1"/>
</dbReference>
<keyword evidence="2" id="KW-0808">Transferase</keyword>
<organism evidence="2 3">
    <name type="scientific">Hoeflea phototrophica (strain DSM 17068 / NCIMB 14078 / DFL-43)</name>
    <dbReference type="NCBI Taxonomy" id="411684"/>
    <lineage>
        <taxon>Bacteria</taxon>
        <taxon>Pseudomonadati</taxon>
        <taxon>Pseudomonadota</taxon>
        <taxon>Alphaproteobacteria</taxon>
        <taxon>Hyphomicrobiales</taxon>
        <taxon>Rhizobiaceae</taxon>
        <taxon>Hoeflea</taxon>
    </lineage>
</organism>
<protein>
    <submittedName>
        <fullName evidence="2">Putative hydrolase or acyltransferase (Alpha/beta hydrolase superfamily)</fullName>
    </submittedName>
</protein>
<evidence type="ECO:0000313" key="3">
    <source>
        <dbReference type="Proteomes" id="UP000004291"/>
    </source>
</evidence>
<keyword evidence="2" id="KW-0378">Hydrolase</keyword>
<dbReference type="HOGENOM" id="CLU_020336_50_3_5"/>
<evidence type="ECO:0000313" key="2">
    <source>
        <dbReference type="EMBL" id="EDQ32557.1"/>
    </source>
</evidence>
<evidence type="ECO:0000259" key="1">
    <source>
        <dbReference type="Pfam" id="PF12697"/>
    </source>
</evidence>
<dbReference type="PRINTS" id="PR00111">
    <property type="entry name" value="ABHYDROLASE"/>
</dbReference>
<reference evidence="2 3" key="2">
    <citation type="submission" date="2012-06" db="EMBL/GenBank/DDBJ databases">
        <authorList>
            <person name="Fiebig A."/>
        </authorList>
    </citation>
    <scope>NUCLEOTIDE SEQUENCE [LARGE SCALE GENOMIC DNA]</scope>
    <source>
        <strain evidence="2 3">DFL-43</strain>
    </source>
</reference>
<dbReference type="GO" id="GO:0016787">
    <property type="term" value="F:hydrolase activity"/>
    <property type="evidence" value="ECO:0007669"/>
    <property type="project" value="UniProtKB-KW"/>
</dbReference>
<name>A9DBM5_HOEPD</name>
<keyword evidence="2" id="KW-0012">Acyltransferase</keyword>
<dbReference type="InterPro" id="IPR029058">
    <property type="entry name" value="AB_hydrolase_fold"/>
</dbReference>
<dbReference type="Proteomes" id="UP000004291">
    <property type="component" value="Chromosome"/>
</dbReference>
<dbReference type="InterPro" id="IPR000639">
    <property type="entry name" value="Epox_hydrolase-like"/>
</dbReference>
<gene>
    <name evidence="2" type="ORF">HPDFL43_12176</name>
</gene>
<dbReference type="eggNOG" id="COG2267">
    <property type="taxonomic scope" value="Bacteria"/>
</dbReference>
<accession>A9DBM5</accession>
<dbReference type="GO" id="GO:0016746">
    <property type="term" value="F:acyltransferase activity"/>
    <property type="evidence" value="ECO:0007669"/>
    <property type="project" value="UniProtKB-KW"/>
</dbReference>
<sequence length="264" mass="28109">MTWTTQPRSRFGQIAAITKGVGPKVLLIHGVGLRAEAWAAQTDTLAENCHVMAVDMPGHGESARLPVDPQAVGPHLAGYTDAIAATLDQPAVVIGHSFGAMIAMDMATRYPDKVRAVAALNAIHQRDDAAKAAVNARAASLDGMTIADPTATLVRWFGSEPSAERDACRGWLREVDASGYQDAYRVFASQDGPSEEALRNLHCPALFLTGADEPNSTPEMSRRMAALAPRGQSEILAGAAHMLPMTHAAQVNAILKHFIQDKAK</sequence>
<dbReference type="STRING" id="411684.HPDFL43_12176"/>
<dbReference type="Gene3D" id="3.40.50.1820">
    <property type="entry name" value="alpha/beta hydrolase"/>
    <property type="match status" value="1"/>
</dbReference>
<reference evidence="2 3" key="1">
    <citation type="submission" date="2007-10" db="EMBL/GenBank/DDBJ databases">
        <authorList>
            <person name="Wagner-Dobler I."/>
            <person name="Ferriera S."/>
            <person name="Johnson J."/>
            <person name="Kravitz S."/>
            <person name="Beeson K."/>
            <person name="Sutton G."/>
            <person name="Rogers Y.-H."/>
            <person name="Friedman R."/>
            <person name="Frazier M."/>
            <person name="Venter J.C."/>
        </authorList>
    </citation>
    <scope>NUCLEOTIDE SEQUENCE [LARGE SCALE GENOMIC DNA]</scope>
    <source>
        <strain evidence="2 3">DFL-43</strain>
    </source>
</reference>
<dbReference type="PANTHER" id="PTHR43798">
    <property type="entry name" value="MONOACYLGLYCEROL LIPASE"/>
    <property type="match status" value="1"/>
</dbReference>
<dbReference type="EMBL" id="ABIA03000004">
    <property type="protein sequence ID" value="EDQ32557.1"/>
    <property type="molecule type" value="Genomic_DNA"/>
</dbReference>
<proteinExistence type="predicted"/>
<dbReference type="RefSeq" id="WP_007198206.1">
    <property type="nucleotide sequence ID" value="NZ_CM002917.1"/>
</dbReference>